<evidence type="ECO:0000256" key="1">
    <source>
        <dbReference type="SAM" id="MobiDB-lite"/>
    </source>
</evidence>
<proteinExistence type="predicted"/>
<feature type="region of interest" description="Disordered" evidence="1">
    <location>
        <begin position="1"/>
        <end position="46"/>
    </location>
</feature>
<feature type="compositionally biased region" description="Basic and acidic residues" evidence="1">
    <location>
        <begin position="36"/>
        <end position="46"/>
    </location>
</feature>
<gene>
    <name evidence="3" type="ORF">DAEQUDRAFT_694007</name>
</gene>
<feature type="region of interest" description="Disordered" evidence="1">
    <location>
        <begin position="137"/>
        <end position="156"/>
    </location>
</feature>
<evidence type="ECO:0000313" key="4">
    <source>
        <dbReference type="Proteomes" id="UP000076727"/>
    </source>
</evidence>
<dbReference type="OrthoDB" id="2289918at2759"/>
<name>A0A165NZM7_9APHY</name>
<accession>A0A165NZM7</accession>
<dbReference type="STRING" id="1314783.A0A165NZM7"/>
<sequence>MAAESGIAGGRPRRTTRAPIKAPLAMTEGESSGSPGKDKTQASEKTSADRLEYLLTNPRSKLTKIDISDVLSYANFLDLSPGSQQLLVALLPLTAFTAFSPSVPPTHVDYLPPQVDYRPPQSDVEAAVPLDDDRMDVDAQPSGSGSFPGTQERTPATLDPAVFTSPFFLSAARTYQDHLYSGWFGKKAREEVAQFQSGVHEGTLHAEWKDDVWERDHHPQQNPPRQVDLTALAKRGLLQQGDVLSFRRHFSRSSMTVEKDVLIDSINESSSTINVLVPPRTTPNLHATLLVNGRGEPEPQDRLQLMEDIADPIVLASGILDIDGRVERADRGDANGSTARAAWKSFTVWRWRDEMRDDIQSQMTMARGGRERVGTLFYLSTYCHGK</sequence>
<dbReference type="Pfam" id="PF13919">
    <property type="entry name" value="ASXH"/>
    <property type="match status" value="1"/>
</dbReference>
<dbReference type="AlphaFoldDB" id="A0A165NZM7"/>
<dbReference type="InterPro" id="IPR028020">
    <property type="entry name" value="ASX_DEUBAD_dom"/>
</dbReference>
<evidence type="ECO:0000259" key="2">
    <source>
        <dbReference type="Pfam" id="PF13919"/>
    </source>
</evidence>
<feature type="domain" description="ASX DEUBAD" evidence="2">
    <location>
        <begin position="40"/>
        <end position="217"/>
    </location>
</feature>
<organism evidence="3 4">
    <name type="scientific">Daedalea quercina L-15889</name>
    <dbReference type="NCBI Taxonomy" id="1314783"/>
    <lineage>
        <taxon>Eukaryota</taxon>
        <taxon>Fungi</taxon>
        <taxon>Dikarya</taxon>
        <taxon>Basidiomycota</taxon>
        <taxon>Agaricomycotina</taxon>
        <taxon>Agaricomycetes</taxon>
        <taxon>Polyporales</taxon>
        <taxon>Fomitopsis</taxon>
    </lineage>
</organism>
<feature type="compositionally biased region" description="Polar residues" evidence="1">
    <location>
        <begin position="141"/>
        <end position="154"/>
    </location>
</feature>
<reference evidence="3 4" key="1">
    <citation type="journal article" date="2016" name="Mol. Biol. Evol.">
        <title>Comparative Genomics of Early-Diverging Mushroom-Forming Fungi Provides Insights into the Origins of Lignocellulose Decay Capabilities.</title>
        <authorList>
            <person name="Nagy L.G."/>
            <person name="Riley R."/>
            <person name="Tritt A."/>
            <person name="Adam C."/>
            <person name="Daum C."/>
            <person name="Floudas D."/>
            <person name="Sun H."/>
            <person name="Yadav J.S."/>
            <person name="Pangilinan J."/>
            <person name="Larsson K.H."/>
            <person name="Matsuura K."/>
            <person name="Barry K."/>
            <person name="Labutti K."/>
            <person name="Kuo R."/>
            <person name="Ohm R.A."/>
            <person name="Bhattacharya S.S."/>
            <person name="Shirouzu T."/>
            <person name="Yoshinaga Y."/>
            <person name="Martin F.M."/>
            <person name="Grigoriev I.V."/>
            <person name="Hibbett D.S."/>
        </authorList>
    </citation>
    <scope>NUCLEOTIDE SEQUENCE [LARGE SCALE GENOMIC DNA]</scope>
    <source>
        <strain evidence="3 4">L-15889</strain>
    </source>
</reference>
<protein>
    <recommendedName>
        <fullName evidence="2">ASX DEUBAD domain-containing protein</fullName>
    </recommendedName>
</protein>
<dbReference type="EMBL" id="KV429075">
    <property type="protein sequence ID" value="KZT67576.1"/>
    <property type="molecule type" value="Genomic_DNA"/>
</dbReference>
<dbReference type="Proteomes" id="UP000076727">
    <property type="component" value="Unassembled WGS sequence"/>
</dbReference>
<keyword evidence="4" id="KW-1185">Reference proteome</keyword>
<evidence type="ECO:0000313" key="3">
    <source>
        <dbReference type="EMBL" id="KZT67576.1"/>
    </source>
</evidence>